<evidence type="ECO:0000313" key="1">
    <source>
        <dbReference type="EMBL" id="KAF7386986.1"/>
    </source>
</evidence>
<proteinExistence type="predicted"/>
<dbReference type="Proteomes" id="UP000614350">
    <property type="component" value="Unassembled WGS sequence"/>
</dbReference>
<sequence length="351" mass="40470">MESNNCSNNLEKLGSFCSDCKLILKSIYSLGSASSINECESFNEESKDRNSLLNEYKQNSKQEIINKNNEKLNHPQFFSCKNKLPSPVLNSNDKSNITSHEGQVLLDKEGPMKESTKMYISNNYTEHLICTKPKIIEDRILKDTEQLTTNTWKRQKLGNSNYKHENSTFSEQIYSIDSKHHKTAKRANTQYRQKTKNHCTDFKSLYKLKIQSEQLTKMNSFEIPKYFDSQSIKSEINITKEPDYIGQLNTLKSIILNRRKKVLKIAKNLLTLSSYVDDTCKTILETEVQNPDIGNTDTNTNLNKKVDKSTSPCSSSEISFAITNLMQTKANSHDMYTYNPYRFKNNSHKKI</sequence>
<reference evidence="1" key="1">
    <citation type="journal article" date="2020" name="G3 (Bethesda)">
        <title>High-Quality Assemblies for Three Invasive Social Wasps from the &lt;i&gt;Vespula&lt;/i&gt; Genus.</title>
        <authorList>
            <person name="Harrop T.W.R."/>
            <person name="Guhlin J."/>
            <person name="McLaughlin G.M."/>
            <person name="Permina E."/>
            <person name="Stockwell P."/>
            <person name="Gilligan J."/>
            <person name="Le Lec M.F."/>
            <person name="Gruber M.A.M."/>
            <person name="Quinn O."/>
            <person name="Lovegrove M."/>
            <person name="Duncan E.J."/>
            <person name="Remnant E.J."/>
            <person name="Van Eeckhoven J."/>
            <person name="Graham B."/>
            <person name="Knapp R.A."/>
            <person name="Langford K.W."/>
            <person name="Kronenberg Z."/>
            <person name="Press M.O."/>
            <person name="Eacker S.M."/>
            <person name="Wilson-Rankin E.E."/>
            <person name="Purcell J."/>
            <person name="Lester P.J."/>
            <person name="Dearden P.K."/>
        </authorList>
    </citation>
    <scope>NUCLEOTIDE SEQUENCE</scope>
    <source>
        <strain evidence="1">Marl-1</strain>
    </source>
</reference>
<accession>A0A834JKA3</accession>
<evidence type="ECO:0000313" key="2">
    <source>
        <dbReference type="Proteomes" id="UP000614350"/>
    </source>
</evidence>
<keyword evidence="2" id="KW-1185">Reference proteome</keyword>
<protein>
    <submittedName>
        <fullName evidence="1">Uncharacterized protein</fullName>
    </submittedName>
</protein>
<gene>
    <name evidence="1" type="ORF">HZH66_011438</name>
</gene>
<dbReference type="AlphaFoldDB" id="A0A834JKA3"/>
<dbReference type="EMBL" id="JACSEA010000013">
    <property type="protein sequence ID" value="KAF7386986.1"/>
    <property type="molecule type" value="Genomic_DNA"/>
</dbReference>
<name>A0A834JKA3_VESVU</name>
<organism evidence="1 2">
    <name type="scientific">Vespula vulgaris</name>
    <name type="common">Yellow jacket</name>
    <name type="synonym">Wasp</name>
    <dbReference type="NCBI Taxonomy" id="7454"/>
    <lineage>
        <taxon>Eukaryota</taxon>
        <taxon>Metazoa</taxon>
        <taxon>Ecdysozoa</taxon>
        <taxon>Arthropoda</taxon>
        <taxon>Hexapoda</taxon>
        <taxon>Insecta</taxon>
        <taxon>Pterygota</taxon>
        <taxon>Neoptera</taxon>
        <taxon>Endopterygota</taxon>
        <taxon>Hymenoptera</taxon>
        <taxon>Apocrita</taxon>
        <taxon>Aculeata</taxon>
        <taxon>Vespoidea</taxon>
        <taxon>Vespidae</taxon>
        <taxon>Vespinae</taxon>
        <taxon>Vespula</taxon>
    </lineage>
</organism>
<comment type="caution">
    <text evidence="1">The sequence shown here is derived from an EMBL/GenBank/DDBJ whole genome shotgun (WGS) entry which is preliminary data.</text>
</comment>